<comment type="caution">
    <text evidence="3">The sequence shown here is derived from an EMBL/GenBank/DDBJ whole genome shotgun (WGS) entry which is preliminary data.</text>
</comment>
<feature type="signal peptide" evidence="2">
    <location>
        <begin position="1"/>
        <end position="16"/>
    </location>
</feature>
<feature type="compositionally biased region" description="Low complexity" evidence="1">
    <location>
        <begin position="99"/>
        <end position="128"/>
    </location>
</feature>
<feature type="compositionally biased region" description="Low complexity" evidence="1">
    <location>
        <begin position="49"/>
        <end position="66"/>
    </location>
</feature>
<gene>
    <name evidence="3" type="ORF">Pmani_034786</name>
</gene>
<dbReference type="PROSITE" id="PS51257">
    <property type="entry name" value="PROKAR_LIPOPROTEIN"/>
    <property type="match status" value="1"/>
</dbReference>
<proteinExistence type="predicted"/>
<keyword evidence="4" id="KW-1185">Reference proteome</keyword>
<dbReference type="AlphaFoldDB" id="A0AAE1TPB8"/>
<name>A0AAE1TPB8_9EUCA</name>
<organism evidence="3 4">
    <name type="scientific">Petrolisthes manimaculis</name>
    <dbReference type="NCBI Taxonomy" id="1843537"/>
    <lineage>
        <taxon>Eukaryota</taxon>
        <taxon>Metazoa</taxon>
        <taxon>Ecdysozoa</taxon>
        <taxon>Arthropoda</taxon>
        <taxon>Crustacea</taxon>
        <taxon>Multicrustacea</taxon>
        <taxon>Malacostraca</taxon>
        <taxon>Eumalacostraca</taxon>
        <taxon>Eucarida</taxon>
        <taxon>Decapoda</taxon>
        <taxon>Pleocyemata</taxon>
        <taxon>Anomura</taxon>
        <taxon>Galatheoidea</taxon>
        <taxon>Porcellanidae</taxon>
        <taxon>Petrolisthes</taxon>
    </lineage>
</organism>
<keyword evidence="2" id="KW-0732">Signal</keyword>
<feature type="region of interest" description="Disordered" evidence="1">
    <location>
        <begin position="99"/>
        <end position="142"/>
    </location>
</feature>
<accession>A0AAE1TPB8</accession>
<protein>
    <submittedName>
        <fullName evidence="3">Uncharacterized protein</fullName>
    </submittedName>
</protein>
<feature type="region of interest" description="Disordered" evidence="1">
    <location>
        <begin position="47"/>
        <end position="69"/>
    </location>
</feature>
<dbReference type="EMBL" id="JAWZYT010004831">
    <property type="protein sequence ID" value="KAK4292446.1"/>
    <property type="molecule type" value="Genomic_DNA"/>
</dbReference>
<evidence type="ECO:0000313" key="4">
    <source>
        <dbReference type="Proteomes" id="UP001292094"/>
    </source>
</evidence>
<reference evidence="3" key="1">
    <citation type="submission" date="2023-11" db="EMBL/GenBank/DDBJ databases">
        <title>Genome assemblies of two species of porcelain crab, Petrolisthes cinctipes and Petrolisthes manimaculis (Anomura: Porcellanidae).</title>
        <authorList>
            <person name="Angst P."/>
        </authorList>
    </citation>
    <scope>NUCLEOTIDE SEQUENCE</scope>
    <source>
        <strain evidence="3">PB745_02</strain>
        <tissue evidence="3">Gill</tissue>
    </source>
</reference>
<evidence type="ECO:0000256" key="1">
    <source>
        <dbReference type="SAM" id="MobiDB-lite"/>
    </source>
</evidence>
<sequence>MLRLLELLPLPLPAVAVGGCCGAGREKGECEGGSFSSSPLVHHNPLRQLSTTHFPPSSSPSHLHSTPLPPSLSHHPHLISTTLLLSLIIPISFPLPPSLSSSSTSSPQPSFSLSSSSISSPLPPSLSHHPPPHLHHRHRQHCTTPVPPWTPWSVLPDLSHARPHHP</sequence>
<evidence type="ECO:0000256" key="2">
    <source>
        <dbReference type="SAM" id="SignalP"/>
    </source>
</evidence>
<evidence type="ECO:0000313" key="3">
    <source>
        <dbReference type="EMBL" id="KAK4292446.1"/>
    </source>
</evidence>
<feature type="chain" id="PRO_5041986823" evidence="2">
    <location>
        <begin position="17"/>
        <end position="166"/>
    </location>
</feature>
<dbReference type="Proteomes" id="UP001292094">
    <property type="component" value="Unassembled WGS sequence"/>
</dbReference>
<feature type="compositionally biased region" description="Basic residues" evidence="1">
    <location>
        <begin position="130"/>
        <end position="141"/>
    </location>
</feature>